<keyword evidence="2" id="KW-1185">Reference proteome</keyword>
<evidence type="ECO:0000313" key="2">
    <source>
        <dbReference type="Proteomes" id="UP000223891"/>
    </source>
</evidence>
<name>A0A1L2CVA6_9CAUD</name>
<gene>
    <name evidence="1" type="ORF">CBB_373</name>
</gene>
<protein>
    <submittedName>
        <fullName evidence="1">Uncharacterized protein</fullName>
    </submittedName>
</protein>
<dbReference type="Proteomes" id="UP000223891">
    <property type="component" value="Segment"/>
</dbReference>
<evidence type="ECO:0000313" key="1">
    <source>
        <dbReference type="EMBL" id="AMM43936.1"/>
    </source>
</evidence>
<organism evidence="1 2">
    <name type="scientific">Pectobacterium phage vB_PcaM_CBB</name>
    <dbReference type="NCBI Taxonomy" id="2772511"/>
    <lineage>
        <taxon>Viruses</taxon>
        <taxon>Duplodnaviria</taxon>
        <taxon>Heunggongvirae</taxon>
        <taxon>Uroviricota</taxon>
        <taxon>Caudoviricetes</taxon>
        <taxon>Mimasvirus</taxon>
        <taxon>Mimasvirus CBB</taxon>
    </lineage>
</organism>
<reference evidence="2" key="1">
    <citation type="submission" date="2016-01" db="EMBL/GenBank/DDBJ databases">
        <title>Isolation and Characterization of Enterobacteria phage CBB.</title>
        <authorList>
            <person name="Buttimer C.T.H."/>
            <person name="Hendrix H."/>
            <person name="Alexandre H."/>
            <person name="O'Mahony J."/>
            <person name="Lavigne R."/>
            <person name="Coffey A."/>
        </authorList>
    </citation>
    <scope>NUCLEOTIDE SEQUENCE [LARGE SCALE GENOMIC DNA]</scope>
</reference>
<dbReference type="EMBL" id="KU574722">
    <property type="protein sequence ID" value="AMM43936.1"/>
    <property type="molecule type" value="Genomic_DNA"/>
</dbReference>
<sequence length="149" mass="17301">MNQFASVVDLKADELEFKFSEFYQPWNSVKLNYDTVVFTEKFNININISERSSSVHFMDNFVDDGNSKRTVHVDFRTDEDEGYTVSLFKMNLSGDENDFIEDYDGIDYIPEVDLRRCSLDVETLRAMAKLAVEIVENLKKNETIINSVL</sequence>
<accession>A0A1L2CVA6</accession>
<proteinExistence type="predicted"/>